<feature type="non-terminal residue" evidence="2">
    <location>
        <position position="1"/>
    </location>
</feature>
<feature type="non-terminal residue" evidence="2">
    <location>
        <position position="88"/>
    </location>
</feature>
<feature type="transmembrane region" description="Helical" evidence="1">
    <location>
        <begin position="32"/>
        <end position="54"/>
    </location>
</feature>
<keyword evidence="1" id="KW-1133">Transmembrane helix</keyword>
<keyword evidence="1" id="KW-0812">Transmembrane</keyword>
<reference evidence="2 3" key="1">
    <citation type="submission" date="2014-04" db="EMBL/GenBank/DDBJ databases">
        <title>Genome evolution of avian class.</title>
        <authorList>
            <person name="Zhang G."/>
            <person name="Li C."/>
        </authorList>
    </citation>
    <scope>NUCLEOTIDE SEQUENCE [LARGE SCALE GENOMIC DNA]</scope>
    <source>
        <strain evidence="2">BGI_AS27</strain>
    </source>
</reference>
<dbReference type="AlphaFoldDB" id="A0A087QN85"/>
<dbReference type="EMBL" id="KL225750">
    <property type="protein sequence ID" value="KFM02689.1"/>
    <property type="molecule type" value="Genomic_DNA"/>
</dbReference>
<organism evidence="2 3">
    <name type="scientific">Aptenodytes forsteri</name>
    <name type="common">Emperor penguin</name>
    <dbReference type="NCBI Taxonomy" id="9233"/>
    <lineage>
        <taxon>Eukaryota</taxon>
        <taxon>Metazoa</taxon>
        <taxon>Chordata</taxon>
        <taxon>Craniata</taxon>
        <taxon>Vertebrata</taxon>
        <taxon>Euteleostomi</taxon>
        <taxon>Archelosauria</taxon>
        <taxon>Archosauria</taxon>
        <taxon>Dinosauria</taxon>
        <taxon>Saurischia</taxon>
        <taxon>Theropoda</taxon>
        <taxon>Coelurosauria</taxon>
        <taxon>Aves</taxon>
        <taxon>Neognathae</taxon>
        <taxon>Neoaves</taxon>
        <taxon>Aequornithes</taxon>
        <taxon>Sphenisciformes</taxon>
        <taxon>Spheniscidae</taxon>
        <taxon>Aptenodytes</taxon>
    </lineage>
</organism>
<name>A0A087QN85_APTFO</name>
<sequence length="88" mass="10021">QAFSGQARVQMTTERPNDLPFPRFLSRSQMHFVIPVSVVGGLMACSVAVVWLYLKFGVKTEEMSREMVQGLLYQKDGHQNNVYPMEVI</sequence>
<proteinExistence type="predicted"/>
<gene>
    <name evidence="2" type="ORF">AS27_01821</name>
</gene>
<evidence type="ECO:0000256" key="1">
    <source>
        <dbReference type="SAM" id="Phobius"/>
    </source>
</evidence>
<keyword evidence="3" id="KW-1185">Reference proteome</keyword>
<dbReference type="Proteomes" id="UP000053286">
    <property type="component" value="Unassembled WGS sequence"/>
</dbReference>
<evidence type="ECO:0000313" key="3">
    <source>
        <dbReference type="Proteomes" id="UP000053286"/>
    </source>
</evidence>
<evidence type="ECO:0000313" key="2">
    <source>
        <dbReference type="EMBL" id="KFM02689.1"/>
    </source>
</evidence>
<dbReference type="STRING" id="9233.A0A087QN85"/>
<accession>A0A087QN85</accession>
<protein>
    <submittedName>
        <fullName evidence="2">Uncharacterized protein</fullName>
    </submittedName>
</protein>
<keyword evidence="1" id="KW-0472">Membrane</keyword>